<dbReference type="Gene3D" id="1.10.357.10">
    <property type="entry name" value="Tetracycline Repressor, domain 2"/>
    <property type="match status" value="1"/>
</dbReference>
<dbReference type="SUPFAM" id="SSF48498">
    <property type="entry name" value="Tetracyclin repressor-like, C-terminal domain"/>
    <property type="match status" value="1"/>
</dbReference>
<comment type="caution">
    <text evidence="5">The sequence shown here is derived from an EMBL/GenBank/DDBJ whole genome shotgun (WGS) entry which is preliminary data.</text>
</comment>
<dbReference type="InterPro" id="IPR036271">
    <property type="entry name" value="Tet_transcr_reg_TetR-rel_C_sf"/>
</dbReference>
<keyword evidence="1" id="KW-0805">Transcription regulation</keyword>
<dbReference type="Proteomes" id="UP001296706">
    <property type="component" value="Unassembled WGS sequence"/>
</dbReference>
<evidence type="ECO:0000256" key="1">
    <source>
        <dbReference type="ARBA" id="ARBA00023015"/>
    </source>
</evidence>
<protein>
    <recommendedName>
        <fullName evidence="4">Tetracyclin repressor-like C-terminal domain-containing protein</fullName>
    </recommendedName>
</protein>
<reference evidence="5 6" key="1">
    <citation type="submission" date="2020-04" db="EMBL/GenBank/DDBJ databases">
        <authorList>
            <person name="Klaysubun C."/>
            <person name="Duangmal K."/>
            <person name="Lipun K."/>
        </authorList>
    </citation>
    <scope>NUCLEOTIDE SEQUENCE [LARGE SCALE GENOMIC DNA]</scope>
    <source>
        <strain evidence="5 6">JCM 11839</strain>
    </source>
</reference>
<feature type="domain" description="Tetracyclin repressor-like C-terminal" evidence="4">
    <location>
        <begin position="46"/>
        <end position="123"/>
    </location>
</feature>
<evidence type="ECO:0000313" key="5">
    <source>
        <dbReference type="EMBL" id="NMH77367.1"/>
    </source>
</evidence>
<feature type="region of interest" description="Disordered" evidence="3">
    <location>
        <begin position="40"/>
        <end position="61"/>
    </location>
</feature>
<dbReference type="Pfam" id="PF16925">
    <property type="entry name" value="TetR_C_13"/>
    <property type="match status" value="1"/>
</dbReference>
<keyword evidence="2" id="KW-0804">Transcription</keyword>
<keyword evidence="6" id="KW-1185">Reference proteome</keyword>
<accession>A0ABX1RAF4</accession>
<dbReference type="RefSeq" id="WP_169395435.1">
    <property type="nucleotide sequence ID" value="NZ_BAAAJH010000031.1"/>
</dbReference>
<evidence type="ECO:0000256" key="3">
    <source>
        <dbReference type="SAM" id="MobiDB-lite"/>
    </source>
</evidence>
<proteinExistence type="predicted"/>
<organism evidence="5 6">
    <name type="scientific">Pseudonocardia xinjiangensis</name>
    <dbReference type="NCBI Taxonomy" id="75289"/>
    <lineage>
        <taxon>Bacteria</taxon>
        <taxon>Bacillati</taxon>
        <taxon>Actinomycetota</taxon>
        <taxon>Actinomycetes</taxon>
        <taxon>Pseudonocardiales</taxon>
        <taxon>Pseudonocardiaceae</taxon>
        <taxon>Pseudonocardia</taxon>
    </lineage>
</organism>
<evidence type="ECO:0000256" key="2">
    <source>
        <dbReference type="ARBA" id="ARBA00023163"/>
    </source>
</evidence>
<evidence type="ECO:0000259" key="4">
    <source>
        <dbReference type="Pfam" id="PF16925"/>
    </source>
</evidence>
<dbReference type="EMBL" id="JAAXKY010000022">
    <property type="protein sequence ID" value="NMH77367.1"/>
    <property type="molecule type" value="Genomic_DNA"/>
</dbReference>
<sequence length="138" mass="15794">MRSWEFFEQEPYPLRLDSLESLERWRDVVVRRVRERYDDRVGEGTAAGESVGRTDPERSSLPDVSLRTWYFCLMAGLSRMRERGELRPEADPAALATGIIAAVEGGYLLARAARSVRPMELAFDMALEHVRYFAEPLA</sequence>
<dbReference type="InterPro" id="IPR011075">
    <property type="entry name" value="TetR_C"/>
</dbReference>
<name>A0ABX1RAF4_9PSEU</name>
<evidence type="ECO:0000313" key="6">
    <source>
        <dbReference type="Proteomes" id="UP001296706"/>
    </source>
</evidence>
<gene>
    <name evidence="5" type="ORF">HF577_09735</name>
</gene>